<keyword evidence="3 4" id="KW-0479">Metal-binding</keyword>
<dbReference type="Pfam" id="PF00067">
    <property type="entry name" value="p450"/>
    <property type="match status" value="1"/>
</dbReference>
<evidence type="ECO:0000256" key="3">
    <source>
        <dbReference type="PIRSR" id="PIRSR602401-1"/>
    </source>
</evidence>
<dbReference type="InterPro" id="IPR002401">
    <property type="entry name" value="Cyt_P450_E_grp-I"/>
</dbReference>
<comment type="similarity">
    <text evidence="2 4">Belongs to the cytochrome P450 family.</text>
</comment>
<dbReference type="CDD" id="cd11053">
    <property type="entry name" value="CYP110-like"/>
    <property type="match status" value="1"/>
</dbReference>
<evidence type="ECO:0000256" key="1">
    <source>
        <dbReference type="ARBA" id="ARBA00001971"/>
    </source>
</evidence>
<keyword evidence="3 4" id="KW-0349">Heme</keyword>
<evidence type="ECO:0000313" key="6">
    <source>
        <dbReference type="Proteomes" id="UP000008204"/>
    </source>
</evidence>
<dbReference type="InterPro" id="IPR001128">
    <property type="entry name" value="Cyt_P450"/>
</dbReference>
<dbReference type="GO" id="GO:0016705">
    <property type="term" value="F:oxidoreductase activity, acting on paired donors, with incorporation or reduction of molecular oxygen"/>
    <property type="evidence" value="ECO:0007669"/>
    <property type="project" value="InterPro"/>
</dbReference>
<name>B7K028_RIPO1</name>
<accession>B7K028</accession>
<dbReference type="PANTHER" id="PTHR24305:SF166">
    <property type="entry name" value="CYTOCHROME P450 12A4, MITOCHONDRIAL-RELATED"/>
    <property type="match status" value="1"/>
</dbReference>
<dbReference type="InterPro" id="IPR017972">
    <property type="entry name" value="Cyt_P450_CS"/>
</dbReference>
<protein>
    <submittedName>
        <fullName evidence="5">Cytochrome P450</fullName>
    </submittedName>
</protein>
<feature type="binding site" description="axial binding residue" evidence="3">
    <location>
        <position position="399"/>
    </location>
    <ligand>
        <name>heme</name>
        <dbReference type="ChEBI" id="CHEBI:30413"/>
    </ligand>
    <ligandPart>
        <name>Fe</name>
        <dbReference type="ChEBI" id="CHEBI:18248"/>
    </ligandPart>
</feature>
<dbReference type="InterPro" id="IPR036396">
    <property type="entry name" value="Cyt_P450_sf"/>
</dbReference>
<dbReference type="GO" id="GO:0004497">
    <property type="term" value="F:monooxygenase activity"/>
    <property type="evidence" value="ECO:0007669"/>
    <property type="project" value="UniProtKB-KW"/>
</dbReference>
<dbReference type="PROSITE" id="PS00086">
    <property type="entry name" value="CYTOCHROME_P450"/>
    <property type="match status" value="1"/>
</dbReference>
<keyword evidence="4" id="KW-0560">Oxidoreductase</keyword>
<dbReference type="KEGG" id="cyp:PCC8801_2143"/>
<keyword evidence="4" id="KW-0503">Monooxygenase</keyword>
<dbReference type="eggNOG" id="COG2124">
    <property type="taxonomic scope" value="Bacteria"/>
</dbReference>
<dbReference type="PRINTS" id="PR00385">
    <property type="entry name" value="P450"/>
</dbReference>
<dbReference type="PRINTS" id="PR00463">
    <property type="entry name" value="EP450I"/>
</dbReference>
<sequence length="454" mass="52428">MKPLSTIPATSGWRRTIRLLNSILRPLAFMEERTQKYGDFYQVTFKNAPPTVMTSNPRAIEEILTASEDTFEVGRGNQGLKFLVGDHSLLLLDGKTHQNRRRLLMPSFHGEALQKCSSQIVETTQEITANWRINQPFKVRRVMQEITLRVILKAIFGQDSGERYTRLRELLTNLLEIFNIPLTAIFIFFPSLQKDLGRLSPWGRFLAWKKEIKTLIYEEIQERRERLSSGQEQATDILSLLLLAKDEDGLPLTDEELHDELITLLFAGHETTASALSWLFYWVHSLPEVQDKLRFELNSIGDLSDYKTINKLPYLDAVISETLRIYPIAATTFARILTKPKRIMGYDFAPKTWFMMSVYSLHHREDLYPNPKQFQPERFLQKTYSLYEYLPFGGGNRRCLGSALALLEMKLVTATILQQFQLELTSKKPMFPVRRGLTIAPPAYFSIKVKGLNN</sequence>
<dbReference type="SUPFAM" id="SSF48264">
    <property type="entry name" value="Cytochrome P450"/>
    <property type="match status" value="1"/>
</dbReference>
<keyword evidence="3 4" id="KW-0408">Iron</keyword>
<organism evidence="5 6">
    <name type="scientific">Rippkaea orientalis (strain PCC 8801 / RF-1)</name>
    <name type="common">Cyanothece sp. (strain PCC 8801)</name>
    <dbReference type="NCBI Taxonomy" id="41431"/>
    <lineage>
        <taxon>Bacteria</taxon>
        <taxon>Bacillati</taxon>
        <taxon>Cyanobacteriota</taxon>
        <taxon>Cyanophyceae</taxon>
        <taxon>Oscillatoriophycideae</taxon>
        <taxon>Chroococcales</taxon>
        <taxon>Aphanothecaceae</taxon>
        <taxon>Rippkaea</taxon>
        <taxon>Rippkaea orientalis</taxon>
    </lineage>
</organism>
<keyword evidence="6" id="KW-1185">Reference proteome</keyword>
<dbReference type="GO" id="GO:0020037">
    <property type="term" value="F:heme binding"/>
    <property type="evidence" value="ECO:0007669"/>
    <property type="project" value="InterPro"/>
</dbReference>
<dbReference type="STRING" id="41431.PCC8801_2143"/>
<dbReference type="PANTHER" id="PTHR24305">
    <property type="entry name" value="CYTOCHROME P450"/>
    <property type="match status" value="1"/>
</dbReference>
<dbReference type="GO" id="GO:0005506">
    <property type="term" value="F:iron ion binding"/>
    <property type="evidence" value="ECO:0007669"/>
    <property type="project" value="InterPro"/>
</dbReference>
<reference evidence="6" key="1">
    <citation type="journal article" date="2011" name="MBio">
        <title>Novel metabolic attributes of the genus Cyanothece, comprising a group of unicellular nitrogen-fixing Cyanobacteria.</title>
        <authorList>
            <person name="Bandyopadhyay A."/>
            <person name="Elvitigala T."/>
            <person name="Welsh E."/>
            <person name="Stockel J."/>
            <person name="Liberton M."/>
            <person name="Min H."/>
            <person name="Sherman L.A."/>
            <person name="Pakrasi H.B."/>
        </authorList>
    </citation>
    <scope>NUCLEOTIDE SEQUENCE [LARGE SCALE GENOMIC DNA]</scope>
    <source>
        <strain evidence="6">PCC 8801</strain>
    </source>
</reference>
<dbReference type="Proteomes" id="UP000008204">
    <property type="component" value="Chromosome"/>
</dbReference>
<dbReference type="EMBL" id="CP001287">
    <property type="protein sequence ID" value="ACK66175.1"/>
    <property type="molecule type" value="Genomic_DNA"/>
</dbReference>
<dbReference type="RefSeq" id="WP_012595443.1">
    <property type="nucleotide sequence ID" value="NC_011726.1"/>
</dbReference>
<dbReference type="Gene3D" id="1.10.630.10">
    <property type="entry name" value="Cytochrome P450"/>
    <property type="match status" value="1"/>
</dbReference>
<evidence type="ECO:0000256" key="4">
    <source>
        <dbReference type="RuleBase" id="RU000461"/>
    </source>
</evidence>
<evidence type="ECO:0000313" key="5">
    <source>
        <dbReference type="EMBL" id="ACK66175.1"/>
    </source>
</evidence>
<gene>
    <name evidence="5" type="ordered locus">PCC8801_2143</name>
</gene>
<evidence type="ECO:0000256" key="2">
    <source>
        <dbReference type="ARBA" id="ARBA00010617"/>
    </source>
</evidence>
<dbReference type="InterPro" id="IPR050121">
    <property type="entry name" value="Cytochrome_P450_monoxygenase"/>
</dbReference>
<dbReference type="HOGENOM" id="CLU_001570_5_1_3"/>
<dbReference type="OrthoDB" id="446280at2"/>
<proteinExistence type="inferred from homology"/>
<comment type="cofactor">
    <cofactor evidence="1 3">
        <name>heme</name>
        <dbReference type="ChEBI" id="CHEBI:30413"/>
    </cofactor>
</comment>
<dbReference type="AlphaFoldDB" id="B7K028"/>